<feature type="compositionally biased region" description="Basic and acidic residues" evidence="1">
    <location>
        <begin position="48"/>
        <end position="59"/>
    </location>
</feature>
<evidence type="ECO:0000313" key="3">
    <source>
        <dbReference type="Proteomes" id="UP000028682"/>
    </source>
</evidence>
<keyword evidence="3" id="KW-1185">Reference proteome</keyword>
<name>A0ABN4E2F7_STRLI</name>
<sequence length="321" mass="34378">MKVLPNTKDSSSGRIVWVPPVDVRPVALTDVAMLLAHAAVSRPGTGGARDRRSGEDRPGHFRACRPRGEREYRRVSTDVPSPFYGTCPGPSELRPDMNAFISQTSYRERPASRPSPGSNSWRTTTPWAAASGKTRQWALGAGPKTSSSDSGSSAAPDHTLEPALTLRPARPVSLLLATLLAAPALTGCTLMDLAQDCEGTDARVEELAALHILDSRPDEATAARGFEEVDAGCWSDSGDATVYAERTYAFPGTRADVAAYYRTAARQDGWIPAPDDLSFVKKTMNLRIVFLTAEVLAEEGHGSRPDLSTGAGYSINVDSYA</sequence>
<evidence type="ECO:0008006" key="4">
    <source>
        <dbReference type="Google" id="ProtNLM"/>
    </source>
</evidence>
<accession>A0ABN4E2F7</accession>
<evidence type="ECO:0000313" key="2">
    <source>
        <dbReference type="EMBL" id="AIJ17492.1"/>
    </source>
</evidence>
<proteinExistence type="predicted"/>
<gene>
    <name evidence="2" type="ORF">SLIV_33035</name>
</gene>
<organism evidence="2 3">
    <name type="scientific">Streptomyces lividans TK24</name>
    <dbReference type="NCBI Taxonomy" id="457428"/>
    <lineage>
        <taxon>Bacteria</taxon>
        <taxon>Bacillati</taxon>
        <taxon>Actinomycetota</taxon>
        <taxon>Actinomycetes</taxon>
        <taxon>Kitasatosporales</taxon>
        <taxon>Streptomycetaceae</taxon>
        <taxon>Streptomyces</taxon>
    </lineage>
</organism>
<protein>
    <recommendedName>
        <fullName evidence="4">Lipoprotein</fullName>
    </recommendedName>
</protein>
<dbReference type="Proteomes" id="UP000028682">
    <property type="component" value="Chromosome"/>
</dbReference>
<feature type="compositionally biased region" description="Basic and acidic residues" evidence="1">
    <location>
        <begin position="66"/>
        <end position="75"/>
    </location>
</feature>
<reference evidence="3" key="1">
    <citation type="submission" date="2014-08" db="EMBL/GenBank/DDBJ databases">
        <title>Complete genome sequence of Streptomyces lividans TK24.</title>
        <authorList>
            <consortium name="StrepSynth"/>
            <person name="Ruckert C."/>
            <person name="Fridjonson O.H."/>
            <person name="Lambert C."/>
            <person name="van Wezel G.P."/>
            <person name="Bernaerts K."/>
            <person name="Anne J."/>
            <person name="Economou A."/>
            <person name="Kalinowski J."/>
        </authorList>
    </citation>
    <scope>NUCLEOTIDE SEQUENCE [LARGE SCALE GENOMIC DNA]</scope>
    <source>
        <strain evidence="3">TK24</strain>
    </source>
</reference>
<feature type="region of interest" description="Disordered" evidence="1">
    <location>
        <begin position="105"/>
        <end position="125"/>
    </location>
</feature>
<feature type="compositionally biased region" description="Polar residues" evidence="1">
    <location>
        <begin position="115"/>
        <end position="125"/>
    </location>
</feature>
<feature type="region of interest" description="Disordered" evidence="1">
    <location>
        <begin position="138"/>
        <end position="158"/>
    </location>
</feature>
<dbReference type="EMBL" id="CP009124">
    <property type="protein sequence ID" value="AIJ17492.1"/>
    <property type="molecule type" value="Genomic_DNA"/>
</dbReference>
<evidence type="ECO:0000256" key="1">
    <source>
        <dbReference type="SAM" id="MobiDB-lite"/>
    </source>
</evidence>
<feature type="region of interest" description="Disordered" evidence="1">
    <location>
        <begin position="42"/>
        <end position="75"/>
    </location>
</feature>